<dbReference type="InterPro" id="IPR036236">
    <property type="entry name" value="Znf_C2H2_sf"/>
</dbReference>
<evidence type="ECO:0000256" key="3">
    <source>
        <dbReference type="ARBA" id="ARBA00022517"/>
    </source>
</evidence>
<dbReference type="VEuPathDB" id="GiardiaDB:SS50377_22489"/>
<evidence type="ECO:0000256" key="1">
    <source>
        <dbReference type="ARBA" id="ARBA00004496"/>
    </source>
</evidence>
<dbReference type="InterPro" id="IPR041661">
    <property type="entry name" value="ZN622/Rei1/Reh1_Znf-C2H2"/>
</dbReference>
<evidence type="ECO:0000256" key="2">
    <source>
        <dbReference type="ARBA" id="ARBA00022490"/>
    </source>
</evidence>
<accession>V6LBZ2</accession>
<keyword evidence="5" id="KW-0677">Repeat</keyword>
<dbReference type="GO" id="GO:0030687">
    <property type="term" value="C:preribosome, large subunit precursor"/>
    <property type="evidence" value="ECO:0007669"/>
    <property type="project" value="TreeGrafter"/>
</dbReference>
<organism evidence="11">
    <name type="scientific">Spironucleus salmonicida</name>
    <dbReference type="NCBI Taxonomy" id="348837"/>
    <lineage>
        <taxon>Eukaryota</taxon>
        <taxon>Metamonada</taxon>
        <taxon>Diplomonadida</taxon>
        <taxon>Hexamitidae</taxon>
        <taxon>Hexamitinae</taxon>
        <taxon>Spironucleus</taxon>
    </lineage>
</organism>
<comment type="subcellular location">
    <subcellularLocation>
        <location evidence="1">Cytoplasm</location>
    </subcellularLocation>
</comment>
<dbReference type="InterPro" id="IPR003604">
    <property type="entry name" value="Matrin/U1-like-C_Znf_C2H2"/>
</dbReference>
<keyword evidence="2" id="KW-0963">Cytoplasm</keyword>
<evidence type="ECO:0000256" key="8">
    <source>
        <dbReference type="ARBA" id="ARBA00034126"/>
    </source>
</evidence>
<dbReference type="SUPFAM" id="SSF57667">
    <property type="entry name" value="beta-beta-alpha zinc fingers"/>
    <property type="match status" value="2"/>
</dbReference>
<dbReference type="EMBL" id="KI546166">
    <property type="protein sequence ID" value="EST42020.1"/>
    <property type="molecule type" value="Genomic_DNA"/>
</dbReference>
<dbReference type="InterPro" id="IPR022755">
    <property type="entry name" value="Znf_C2H2_jaz"/>
</dbReference>
<dbReference type="SMART" id="SM00355">
    <property type="entry name" value="ZnF_C2H2"/>
    <property type="match status" value="4"/>
</dbReference>
<evidence type="ECO:0000313" key="12">
    <source>
        <dbReference type="EMBL" id="KAH0574874.1"/>
    </source>
</evidence>
<reference evidence="12" key="2">
    <citation type="submission" date="2020-12" db="EMBL/GenBank/DDBJ databases">
        <title>New Spironucleus salmonicida genome in near-complete chromosomes.</title>
        <authorList>
            <person name="Xu F."/>
            <person name="Kurt Z."/>
            <person name="Jimenez-Gonzalez A."/>
            <person name="Astvaldsson A."/>
            <person name="Andersson J.O."/>
            <person name="Svard S.G."/>
        </authorList>
    </citation>
    <scope>NUCLEOTIDE SEQUENCE</scope>
    <source>
        <strain evidence="12">ATCC 50377</strain>
    </source>
</reference>
<dbReference type="SMART" id="SM00451">
    <property type="entry name" value="ZnF_U1"/>
    <property type="match status" value="2"/>
</dbReference>
<dbReference type="AlphaFoldDB" id="V6LBZ2"/>
<dbReference type="Proteomes" id="UP000018208">
    <property type="component" value="Unassembled WGS sequence"/>
</dbReference>
<proteinExistence type="inferred from homology"/>
<dbReference type="PANTHER" id="PTHR13182">
    <property type="entry name" value="ZINC FINGER PROTEIN 622"/>
    <property type="match status" value="1"/>
</dbReference>
<evidence type="ECO:0000256" key="4">
    <source>
        <dbReference type="ARBA" id="ARBA00022723"/>
    </source>
</evidence>
<evidence type="ECO:0000256" key="7">
    <source>
        <dbReference type="ARBA" id="ARBA00022833"/>
    </source>
</evidence>
<dbReference type="InterPro" id="IPR040025">
    <property type="entry name" value="Znf622/Rei1/Reh1"/>
</dbReference>
<reference evidence="11 12" key="1">
    <citation type="journal article" date="2014" name="PLoS Genet.">
        <title>The Genome of Spironucleus salmonicida Highlights a Fish Pathogen Adapted to Fluctuating Environments.</title>
        <authorList>
            <person name="Xu F."/>
            <person name="Jerlstrom-Hultqvist J."/>
            <person name="Einarsson E."/>
            <person name="Astvaldsson A."/>
            <person name="Svard S.G."/>
            <person name="Andersson J.O."/>
        </authorList>
    </citation>
    <scope>NUCLEOTIDE SEQUENCE</scope>
    <source>
        <strain evidence="12">ATCC 50377</strain>
    </source>
</reference>
<keyword evidence="6 9" id="KW-0863">Zinc-finger</keyword>
<evidence type="ECO:0000256" key="9">
    <source>
        <dbReference type="PROSITE-ProRule" id="PRU00042"/>
    </source>
</evidence>
<dbReference type="GO" id="GO:0005737">
    <property type="term" value="C:cytoplasm"/>
    <property type="evidence" value="ECO:0007669"/>
    <property type="project" value="UniProtKB-SubCell"/>
</dbReference>
<dbReference type="PANTHER" id="PTHR13182:SF8">
    <property type="entry name" value="CYTOPLASMIC 60S SUBUNIT BIOGENESIS FACTOR ZNF622"/>
    <property type="match status" value="1"/>
</dbReference>
<comment type="similarity">
    <text evidence="8">Belongs to the REI1 family.</text>
</comment>
<evidence type="ECO:0000256" key="5">
    <source>
        <dbReference type="ARBA" id="ARBA00022737"/>
    </source>
</evidence>
<protein>
    <submittedName>
        <fullName evidence="11">Zinc finger domain-containing protein</fullName>
    </submittedName>
</protein>
<keyword evidence="7" id="KW-0862">Zinc</keyword>
<dbReference type="OrthoDB" id="19329at2759"/>
<dbReference type="EMBL" id="AUWU02000003">
    <property type="protein sequence ID" value="KAH0574874.1"/>
    <property type="molecule type" value="Genomic_DNA"/>
</dbReference>
<evidence type="ECO:0000313" key="11">
    <source>
        <dbReference type="EMBL" id="EST42020.1"/>
    </source>
</evidence>
<keyword evidence="3" id="KW-0690">Ribosome biogenesis</keyword>
<dbReference type="GO" id="GO:0042273">
    <property type="term" value="P:ribosomal large subunit biogenesis"/>
    <property type="evidence" value="ECO:0007669"/>
    <property type="project" value="TreeGrafter"/>
</dbReference>
<keyword evidence="4" id="KW-0479">Metal-binding</keyword>
<evidence type="ECO:0000259" key="10">
    <source>
        <dbReference type="PROSITE" id="PS50157"/>
    </source>
</evidence>
<dbReference type="InterPro" id="IPR013087">
    <property type="entry name" value="Znf_C2H2_type"/>
</dbReference>
<sequence length="457" mass="54098">MQDYTCITCRQSFTSLDEQRDHFKTLLHVENCRRSQKALPPMTPDEYIEFLTIQQQETAELAAKQALECTICNRKFKSNAQMIEHMTTNKHKQRIKLIALKTEKTGTKKIAGTGDQCCNDEGVNKQNIDEFEFTVPSFCNYEEAEIFRQILPQLLELDEQAQDELIFSEIVEKRTKIGCNECLMCEKTETDFTTLEKHMEEEHGFFVPYRKYCDAEKLIDLFRTVYSQTRQCFKCEKSFFSISGLRRHLAATFHILPDIEKYHLMFPDYYDFTSTYPIEMLKELEAFPEQLKQLRCRPFRLERGDIQTSFQLNLGGKYYSLKEWSAYRKIVVPEWAKVRLQQKLLLDSLRKLGYRAIENQSYPENVEKTTNIQLTSQAQNIVSQINDLAKQTKSQSKYILRITDEWMQKEMECQRLQLQPEELIGAQDNRNFVYTEQNESINQFKPHFKRSTLHIYN</sequence>
<name>V6LBZ2_9EUKA</name>
<evidence type="ECO:0000313" key="13">
    <source>
        <dbReference type="Proteomes" id="UP000018208"/>
    </source>
</evidence>
<dbReference type="Pfam" id="PF12756">
    <property type="entry name" value="zf-C2H2_2"/>
    <property type="match status" value="1"/>
</dbReference>
<gene>
    <name evidence="11" type="ORF">SS50377_18327</name>
    <name evidence="12" type="ORF">SS50377_22489</name>
</gene>
<dbReference type="PROSITE" id="PS50157">
    <property type="entry name" value="ZINC_FINGER_C2H2_2"/>
    <property type="match status" value="1"/>
</dbReference>
<dbReference type="PROSITE" id="PS00028">
    <property type="entry name" value="ZINC_FINGER_C2H2_1"/>
    <property type="match status" value="3"/>
</dbReference>
<dbReference type="GO" id="GO:0003676">
    <property type="term" value="F:nucleic acid binding"/>
    <property type="evidence" value="ECO:0007669"/>
    <property type="project" value="InterPro"/>
</dbReference>
<dbReference type="Gene3D" id="3.30.160.60">
    <property type="entry name" value="Classic Zinc Finger"/>
    <property type="match status" value="2"/>
</dbReference>
<feature type="domain" description="C2H2-type" evidence="10">
    <location>
        <begin position="67"/>
        <end position="91"/>
    </location>
</feature>
<evidence type="ECO:0000256" key="6">
    <source>
        <dbReference type="ARBA" id="ARBA00022771"/>
    </source>
</evidence>
<keyword evidence="13" id="KW-1185">Reference proteome</keyword>
<dbReference type="Pfam" id="PF12171">
    <property type="entry name" value="zf-C2H2_jaz"/>
    <property type="match status" value="1"/>
</dbReference>
<dbReference type="GO" id="GO:0008270">
    <property type="term" value="F:zinc ion binding"/>
    <property type="evidence" value="ECO:0007669"/>
    <property type="project" value="UniProtKB-KW"/>
</dbReference>